<evidence type="ECO:0000256" key="2">
    <source>
        <dbReference type="ARBA" id="ARBA00022490"/>
    </source>
</evidence>
<dbReference type="GO" id="GO:0004414">
    <property type="term" value="F:homoserine O-acetyltransferase activity"/>
    <property type="evidence" value="ECO:0007669"/>
    <property type="project" value="UniProtKB-UniRule"/>
</dbReference>
<feature type="active site" description="Nucleophile" evidence="7 8">
    <location>
        <position position="156"/>
    </location>
</feature>
<dbReference type="FunFam" id="1.10.1740.110:FF:000001">
    <property type="entry name" value="Homoserine O-acetyltransferase"/>
    <property type="match status" value="1"/>
</dbReference>
<keyword evidence="6 7" id="KW-0012">Acyltransferase</keyword>
<evidence type="ECO:0000256" key="1">
    <source>
        <dbReference type="ARBA" id="ARBA00011738"/>
    </source>
</evidence>
<evidence type="ECO:0000256" key="6">
    <source>
        <dbReference type="ARBA" id="ARBA00023315"/>
    </source>
</evidence>
<comment type="pathway">
    <text evidence="7">Amino-acid biosynthesis; L-methionine biosynthesis via de novo pathway; O-acetyl-L-homoserine from L-homoserine: step 1/1.</text>
</comment>
<comment type="caution">
    <text evidence="7">Lacks conserved residue(s) required for the propagation of feature annotation.</text>
</comment>
<dbReference type="UniPathway" id="UPA00051">
    <property type="reaction ID" value="UER00074"/>
</dbReference>
<dbReference type="GO" id="GO:0009092">
    <property type="term" value="P:homoserine metabolic process"/>
    <property type="evidence" value="ECO:0007669"/>
    <property type="project" value="TreeGrafter"/>
</dbReference>
<comment type="caution">
    <text evidence="10">The sequence shown here is derived from an EMBL/GenBank/DDBJ whole genome shotgun (WGS) entry which is preliminary data.</text>
</comment>
<dbReference type="EMBL" id="PFMR01000062">
    <property type="protein sequence ID" value="PIZ17940.1"/>
    <property type="molecule type" value="Genomic_DNA"/>
</dbReference>
<dbReference type="SUPFAM" id="SSF53474">
    <property type="entry name" value="alpha/beta-Hydrolases"/>
    <property type="match status" value="1"/>
</dbReference>
<comment type="similarity">
    <text evidence="7">Belongs to the AB hydrolase superfamily. MetX family.</text>
</comment>
<feature type="domain" description="AB hydrolase-1" evidence="9">
    <location>
        <begin position="52"/>
        <end position="357"/>
    </location>
</feature>
<comment type="subunit">
    <text evidence="1 7">Homodimer.</text>
</comment>
<dbReference type="AlphaFoldDB" id="A0A2M7SEN2"/>
<evidence type="ECO:0000313" key="10">
    <source>
        <dbReference type="EMBL" id="PIZ17940.1"/>
    </source>
</evidence>
<sequence length="383" mass="42753">MTDKKGIGTVETQYYTFAHPPGSFILENSGRLGLVTLAYETYGRLNNERSNAVLIAHALSGDAHAAGFHKGDENPGWWDNMIGPGRAFDTDKYFVICSNVIGGCRGSTGPSSIDPETRRPYGLDFPSITITDMVNAQRLLIDHLGIEKLLSAAGGSMGGMQVLEWMVSYPGRIRSAIPISTAARHSPQQIAFNEVGRQAIMADANWKNGYYYGKEPPDRGLAVARMVGHITFMSDRSMAEKFGRQLKNRKEFSRFGADFEVEGYLQYRGSSFVKRFDANSYLYITKAMDNYDASRGRELSEVFKGIDARVLVLAFKSDWLYPAYQSLEIVKACKLAGLEASYCETGSAYGHDAFLLETEEETHLIKHFLEKVFLRRVNGEYEI</sequence>
<proteinExistence type="inferred from homology"/>
<dbReference type="Gene3D" id="1.10.1740.110">
    <property type="match status" value="1"/>
</dbReference>
<keyword evidence="3 7" id="KW-0028">Amino-acid biosynthesis</keyword>
<dbReference type="GO" id="GO:0005737">
    <property type="term" value="C:cytoplasm"/>
    <property type="evidence" value="ECO:0007669"/>
    <property type="project" value="UniProtKB-SubCell"/>
</dbReference>
<evidence type="ECO:0000256" key="5">
    <source>
        <dbReference type="ARBA" id="ARBA00023167"/>
    </source>
</evidence>
<dbReference type="NCBIfam" id="NF001209">
    <property type="entry name" value="PRK00175.1"/>
    <property type="match status" value="1"/>
</dbReference>
<dbReference type="InterPro" id="IPR000073">
    <property type="entry name" value="AB_hydrolase_1"/>
</dbReference>
<keyword evidence="4 7" id="KW-0808">Transferase</keyword>
<gene>
    <name evidence="7" type="primary">metXA</name>
    <name evidence="10" type="ORF">COY52_02055</name>
</gene>
<keyword evidence="2 7" id="KW-0963">Cytoplasm</keyword>
<dbReference type="Proteomes" id="UP000229307">
    <property type="component" value="Unassembled WGS sequence"/>
</dbReference>
<feature type="active site" evidence="7 8">
    <location>
        <position position="351"/>
    </location>
</feature>
<comment type="subcellular location">
    <subcellularLocation>
        <location evidence="7">Cytoplasm</location>
    </subcellularLocation>
</comment>
<feature type="binding site" evidence="7">
    <location>
        <position position="352"/>
    </location>
    <ligand>
        <name>substrate</name>
    </ligand>
</feature>
<dbReference type="Gene3D" id="3.40.50.1820">
    <property type="entry name" value="alpha/beta hydrolase"/>
    <property type="match status" value="1"/>
</dbReference>
<dbReference type="InterPro" id="IPR008220">
    <property type="entry name" value="HAT_MetX-like"/>
</dbReference>
<feature type="binding site" evidence="7">
    <location>
        <position position="225"/>
    </location>
    <ligand>
        <name>substrate</name>
    </ligand>
</feature>
<dbReference type="PIRSF" id="PIRSF000443">
    <property type="entry name" value="Homoser_Ac_trans"/>
    <property type="match status" value="1"/>
</dbReference>
<dbReference type="PANTHER" id="PTHR32268">
    <property type="entry name" value="HOMOSERINE O-ACETYLTRANSFERASE"/>
    <property type="match status" value="1"/>
</dbReference>
<name>A0A2M7SEN2_9BACT</name>
<dbReference type="PANTHER" id="PTHR32268:SF11">
    <property type="entry name" value="HOMOSERINE O-ACETYLTRANSFERASE"/>
    <property type="match status" value="1"/>
</dbReference>
<organism evidence="10 11">
    <name type="scientific">Candidatus Desantisbacteria bacterium CG_4_10_14_0_8_um_filter_48_22</name>
    <dbReference type="NCBI Taxonomy" id="1974543"/>
    <lineage>
        <taxon>Bacteria</taxon>
        <taxon>Candidatus Desantisiibacteriota</taxon>
    </lineage>
</organism>
<evidence type="ECO:0000256" key="8">
    <source>
        <dbReference type="PIRSR" id="PIRSR000443-1"/>
    </source>
</evidence>
<evidence type="ECO:0000313" key="11">
    <source>
        <dbReference type="Proteomes" id="UP000229307"/>
    </source>
</evidence>
<reference evidence="11" key="1">
    <citation type="submission" date="2017-09" db="EMBL/GenBank/DDBJ databases">
        <title>Depth-based differentiation of microbial function through sediment-hosted aquifers and enrichment of novel symbionts in the deep terrestrial subsurface.</title>
        <authorList>
            <person name="Probst A.J."/>
            <person name="Ladd B."/>
            <person name="Jarett J.K."/>
            <person name="Geller-Mcgrath D.E."/>
            <person name="Sieber C.M.K."/>
            <person name="Emerson J.B."/>
            <person name="Anantharaman K."/>
            <person name="Thomas B.C."/>
            <person name="Malmstrom R."/>
            <person name="Stieglmeier M."/>
            <person name="Klingl A."/>
            <person name="Woyke T."/>
            <person name="Ryan C.M."/>
            <person name="Banfield J.F."/>
        </authorList>
    </citation>
    <scope>NUCLEOTIDE SEQUENCE [LARGE SCALE GENOMIC DNA]</scope>
</reference>
<keyword evidence="5 7" id="KW-0486">Methionine biosynthesis</keyword>
<dbReference type="GO" id="GO:0009086">
    <property type="term" value="P:methionine biosynthetic process"/>
    <property type="evidence" value="ECO:0007669"/>
    <property type="project" value="UniProtKB-UniRule"/>
</dbReference>
<dbReference type="InterPro" id="IPR029058">
    <property type="entry name" value="AB_hydrolase_fold"/>
</dbReference>
<dbReference type="HAMAP" id="MF_00296">
    <property type="entry name" value="MetX_acyltransf"/>
    <property type="match status" value="1"/>
</dbReference>
<evidence type="ECO:0000256" key="4">
    <source>
        <dbReference type="ARBA" id="ARBA00022679"/>
    </source>
</evidence>
<evidence type="ECO:0000259" key="9">
    <source>
        <dbReference type="Pfam" id="PF00561"/>
    </source>
</evidence>
<accession>A0A2M7SEN2</accession>
<comment type="function">
    <text evidence="7">Transfers an acetyl group from acetyl-CoA to L-homoserine, forming acetyl-L-homoserine.</text>
</comment>
<protein>
    <recommendedName>
        <fullName evidence="7">Homoserine O-acetyltransferase</fullName>
        <shortName evidence="7">HAT</shortName>
        <ecNumber evidence="7">2.3.1.31</ecNumber>
    </recommendedName>
    <alternativeName>
        <fullName evidence="7">Homoserine transacetylase</fullName>
        <shortName evidence="7">HTA</shortName>
    </alternativeName>
</protein>
<dbReference type="EC" id="2.3.1.31" evidence="7"/>
<comment type="catalytic activity">
    <reaction evidence="7">
        <text>L-homoserine + acetyl-CoA = O-acetyl-L-homoserine + CoA</text>
        <dbReference type="Rhea" id="RHEA:13701"/>
        <dbReference type="ChEBI" id="CHEBI:57287"/>
        <dbReference type="ChEBI" id="CHEBI:57288"/>
        <dbReference type="ChEBI" id="CHEBI:57476"/>
        <dbReference type="ChEBI" id="CHEBI:57716"/>
        <dbReference type="EC" id="2.3.1.31"/>
    </reaction>
</comment>
<evidence type="ECO:0000256" key="7">
    <source>
        <dbReference type="HAMAP-Rule" id="MF_00296"/>
    </source>
</evidence>
<feature type="active site" evidence="7 8">
    <location>
        <position position="318"/>
    </location>
</feature>
<dbReference type="Pfam" id="PF00561">
    <property type="entry name" value="Abhydrolase_1"/>
    <property type="match status" value="1"/>
</dbReference>
<evidence type="ECO:0000256" key="3">
    <source>
        <dbReference type="ARBA" id="ARBA00022605"/>
    </source>
</evidence>
<dbReference type="NCBIfam" id="TIGR01392">
    <property type="entry name" value="homoserO_Ac_trn"/>
    <property type="match status" value="1"/>
</dbReference>